<name>A0ABW4IR04_9ACTN</name>
<dbReference type="Proteomes" id="UP001597261">
    <property type="component" value="Unassembled WGS sequence"/>
</dbReference>
<sequence length="142" mass="14862">MTPFMLRVAEILGQDPGSGERPVPGTRPSAPASAGTGADRQVAVRALAEQLVCEANAVLAGADDHLALTDELSDGELAFSVHYRGRSVRVSTRFADGTAYGRLVGDGLAATEPRELDGPEALTDLLLLLLVESDVPRRPATV</sequence>
<reference evidence="3" key="1">
    <citation type="journal article" date="2019" name="Int. J. Syst. Evol. Microbiol.">
        <title>The Global Catalogue of Microorganisms (GCM) 10K type strain sequencing project: providing services to taxonomists for standard genome sequencing and annotation.</title>
        <authorList>
            <consortium name="The Broad Institute Genomics Platform"/>
            <consortium name="The Broad Institute Genome Sequencing Center for Infectious Disease"/>
            <person name="Wu L."/>
            <person name="Ma J."/>
        </authorList>
    </citation>
    <scope>NUCLEOTIDE SEQUENCE [LARGE SCALE GENOMIC DNA]</scope>
    <source>
        <strain evidence="3">CGMCC 1.12470</strain>
    </source>
</reference>
<keyword evidence="3" id="KW-1185">Reference proteome</keyword>
<evidence type="ECO:0000313" key="3">
    <source>
        <dbReference type="Proteomes" id="UP001597261"/>
    </source>
</evidence>
<comment type="caution">
    <text evidence="2">The sequence shown here is derived from an EMBL/GenBank/DDBJ whole genome shotgun (WGS) entry which is preliminary data.</text>
</comment>
<accession>A0ABW4IR04</accession>
<evidence type="ECO:0000256" key="1">
    <source>
        <dbReference type="SAM" id="MobiDB-lite"/>
    </source>
</evidence>
<gene>
    <name evidence="2" type="ORF">ACFSL4_12790</name>
</gene>
<dbReference type="EMBL" id="JBHUDX010000030">
    <property type="protein sequence ID" value="MFD1659061.1"/>
    <property type="molecule type" value="Genomic_DNA"/>
</dbReference>
<feature type="region of interest" description="Disordered" evidence="1">
    <location>
        <begin position="13"/>
        <end position="38"/>
    </location>
</feature>
<evidence type="ECO:0000313" key="2">
    <source>
        <dbReference type="EMBL" id="MFD1659061.1"/>
    </source>
</evidence>
<organism evidence="2 3">
    <name type="scientific">Streptomyces caeni</name>
    <dbReference type="NCBI Taxonomy" id="2307231"/>
    <lineage>
        <taxon>Bacteria</taxon>
        <taxon>Bacillati</taxon>
        <taxon>Actinomycetota</taxon>
        <taxon>Actinomycetes</taxon>
        <taxon>Kitasatosporales</taxon>
        <taxon>Streptomycetaceae</taxon>
        <taxon>Streptomyces</taxon>
    </lineage>
</organism>
<dbReference type="RefSeq" id="WP_381081756.1">
    <property type="nucleotide sequence ID" value="NZ_JBHUDX010000030.1"/>
</dbReference>
<proteinExistence type="predicted"/>
<protein>
    <submittedName>
        <fullName evidence="2">Uncharacterized protein</fullName>
    </submittedName>
</protein>